<evidence type="ECO:0000259" key="2">
    <source>
        <dbReference type="PROSITE" id="PS51502"/>
    </source>
</evidence>
<protein>
    <submittedName>
        <fullName evidence="4">Dabb family protein</fullName>
    </submittedName>
    <submittedName>
        <fullName evidence="3">Stress responsive alpha/beta barrel protein</fullName>
    </submittedName>
</protein>
<evidence type="ECO:0000313" key="4">
    <source>
        <dbReference type="EMBL" id="QKS55606.1"/>
    </source>
</evidence>
<name>A0A2V4VEC9_PAEBA</name>
<dbReference type="PANTHER" id="PTHR33178:SF10">
    <property type="entry name" value="STRESS-RESPONSE A_B BARREL DOMAIN-CONTAINING PROTEIN"/>
    <property type="match status" value="1"/>
</dbReference>
<keyword evidence="6" id="KW-1185">Reference proteome</keyword>
<evidence type="ECO:0000313" key="6">
    <source>
        <dbReference type="Proteomes" id="UP000509327"/>
    </source>
</evidence>
<dbReference type="InterPro" id="IPR044662">
    <property type="entry name" value="HS1/DABB1-like"/>
</dbReference>
<dbReference type="EMBL" id="QJSW01000029">
    <property type="protein sequence ID" value="PYE43260.1"/>
    <property type="molecule type" value="Genomic_DNA"/>
</dbReference>
<dbReference type="Proteomes" id="UP000247790">
    <property type="component" value="Unassembled WGS sequence"/>
</dbReference>
<dbReference type="PROSITE" id="PS51502">
    <property type="entry name" value="S_R_A_B_BARREL"/>
    <property type="match status" value="1"/>
</dbReference>
<dbReference type="EMBL" id="CP054614">
    <property type="protein sequence ID" value="QKS55606.1"/>
    <property type="molecule type" value="Genomic_DNA"/>
</dbReference>
<proteinExistence type="predicted"/>
<gene>
    <name evidence="3" type="ORF">DFQ00_12920</name>
    <name evidence="4" type="ORF">HUB98_04245</name>
</gene>
<sequence length="106" mass="11896">MFEHLVVFKFNDKITPAKQQEFVSQLLALQDQIPGIIDLTTGVNVTEETDRIQGFTLGLRVTFEDQEALRAYGPHPAHQAFVTSLNGWIENVIVTDYPIPPKVSAE</sequence>
<dbReference type="Proteomes" id="UP000509327">
    <property type="component" value="Chromosome"/>
</dbReference>
<reference evidence="3 5" key="1">
    <citation type="submission" date="2018-06" db="EMBL/GenBank/DDBJ databases">
        <title>Genomic Encyclopedia of Type Strains, Phase III (KMG-III): the genomes of soil and plant-associated and newly described type strains.</title>
        <authorList>
            <person name="Whitman W."/>
        </authorList>
    </citation>
    <scope>NUCLEOTIDE SEQUENCE [LARGE SCALE GENOMIC DNA]</scope>
    <source>
        <strain evidence="3 5">CECT 7022</strain>
    </source>
</reference>
<evidence type="ECO:0000313" key="5">
    <source>
        <dbReference type="Proteomes" id="UP000247790"/>
    </source>
</evidence>
<dbReference type="PANTHER" id="PTHR33178">
    <property type="match status" value="1"/>
</dbReference>
<comment type="subunit">
    <text evidence="1">Homodimer.</text>
</comment>
<feature type="domain" description="Stress-response A/B barrel" evidence="2">
    <location>
        <begin position="2"/>
        <end position="97"/>
    </location>
</feature>
<dbReference type="OrthoDB" id="9808130at2"/>
<dbReference type="Pfam" id="PF07876">
    <property type="entry name" value="Dabb"/>
    <property type="match status" value="1"/>
</dbReference>
<evidence type="ECO:0000256" key="1">
    <source>
        <dbReference type="ARBA" id="ARBA00011738"/>
    </source>
</evidence>
<reference evidence="4 6" key="2">
    <citation type="submission" date="2020-06" db="EMBL/GenBank/DDBJ databases">
        <title>Complete genome of Paenibacillus barcinonensis KACC11450.</title>
        <authorList>
            <person name="Kim M."/>
            <person name="Park Y.-J."/>
            <person name="Shin J.-H."/>
        </authorList>
    </citation>
    <scope>NUCLEOTIDE SEQUENCE [LARGE SCALE GENOMIC DNA]</scope>
    <source>
        <strain evidence="4 6">KACC11450</strain>
    </source>
</reference>
<organism evidence="3 5">
    <name type="scientific">Paenibacillus barcinonensis</name>
    <dbReference type="NCBI Taxonomy" id="198119"/>
    <lineage>
        <taxon>Bacteria</taxon>
        <taxon>Bacillati</taxon>
        <taxon>Bacillota</taxon>
        <taxon>Bacilli</taxon>
        <taxon>Bacillales</taxon>
        <taxon>Paenibacillaceae</taxon>
        <taxon>Paenibacillus</taxon>
    </lineage>
</organism>
<accession>A0A2V4VEC9</accession>
<dbReference type="AlphaFoldDB" id="A0A2V4VEC9"/>
<dbReference type="InterPro" id="IPR011008">
    <property type="entry name" value="Dimeric_a/b-barrel"/>
</dbReference>
<dbReference type="SUPFAM" id="SSF54909">
    <property type="entry name" value="Dimeric alpha+beta barrel"/>
    <property type="match status" value="1"/>
</dbReference>
<evidence type="ECO:0000313" key="3">
    <source>
        <dbReference type="EMBL" id="PYE43260.1"/>
    </source>
</evidence>
<dbReference type="RefSeq" id="WP_110899322.1">
    <property type="nucleotide sequence ID" value="NZ_CP054614.1"/>
</dbReference>
<dbReference type="InterPro" id="IPR013097">
    <property type="entry name" value="Dabb"/>
</dbReference>
<dbReference type="Gene3D" id="3.30.70.100">
    <property type="match status" value="1"/>
</dbReference>
<dbReference type="SMART" id="SM00886">
    <property type="entry name" value="Dabb"/>
    <property type="match status" value="1"/>
</dbReference>